<sequence>MQVIVHRSHLYLQEKDADNASASGLPHIEPGVALIRSHVVSPVLDAIDWKTFQYYHSVDPQRGVFDWKIDFHWEPVPKYEKKQHGSLVSPASQHSR</sequence>
<dbReference type="PANTHER" id="PTHR11675">
    <property type="entry name" value="N-ACETYLGALACTOSAMINYLTRANSFERASE"/>
    <property type="match status" value="1"/>
</dbReference>
<gene>
    <name evidence="2" type="ORF">EOD39_9516</name>
</gene>
<dbReference type="InterPro" id="IPR029044">
    <property type="entry name" value="Nucleotide-diphossugar_trans"/>
</dbReference>
<accession>A0A444U0L5</accession>
<evidence type="ECO:0000313" key="3">
    <source>
        <dbReference type="Proteomes" id="UP000289886"/>
    </source>
</evidence>
<dbReference type="Proteomes" id="UP000289886">
    <property type="component" value="Unassembled WGS sequence"/>
</dbReference>
<keyword evidence="3" id="KW-1185">Reference proteome</keyword>
<protein>
    <submittedName>
        <fullName evidence="2">Polypeptide N-acetylgalactosaminyltransferase 15</fullName>
    </submittedName>
</protein>
<evidence type="ECO:0000256" key="1">
    <source>
        <dbReference type="ARBA" id="ARBA00023157"/>
    </source>
</evidence>
<name>A0A444U0L5_ACIRT</name>
<dbReference type="GO" id="GO:0005794">
    <property type="term" value="C:Golgi apparatus"/>
    <property type="evidence" value="ECO:0007669"/>
    <property type="project" value="TreeGrafter"/>
</dbReference>
<dbReference type="AlphaFoldDB" id="A0A444U0L5"/>
<organism evidence="2 3">
    <name type="scientific">Acipenser ruthenus</name>
    <name type="common">Sterlet sturgeon</name>
    <dbReference type="NCBI Taxonomy" id="7906"/>
    <lineage>
        <taxon>Eukaryota</taxon>
        <taxon>Metazoa</taxon>
        <taxon>Chordata</taxon>
        <taxon>Craniata</taxon>
        <taxon>Vertebrata</taxon>
        <taxon>Euteleostomi</taxon>
        <taxon>Actinopterygii</taxon>
        <taxon>Chondrostei</taxon>
        <taxon>Acipenseriformes</taxon>
        <taxon>Acipenseridae</taxon>
        <taxon>Acipenser</taxon>
    </lineage>
</organism>
<keyword evidence="2" id="KW-0808">Transferase</keyword>
<proteinExistence type="predicted"/>
<dbReference type="EMBL" id="SCEB01215597">
    <property type="protein sequence ID" value="RXM28669.1"/>
    <property type="molecule type" value="Genomic_DNA"/>
</dbReference>
<dbReference type="GO" id="GO:0004653">
    <property type="term" value="F:polypeptide N-acetylgalactosaminyltransferase activity"/>
    <property type="evidence" value="ECO:0007669"/>
    <property type="project" value="TreeGrafter"/>
</dbReference>
<dbReference type="GO" id="GO:0006493">
    <property type="term" value="P:protein O-linked glycosylation"/>
    <property type="evidence" value="ECO:0007669"/>
    <property type="project" value="TreeGrafter"/>
</dbReference>
<dbReference type="Gene3D" id="3.90.550.10">
    <property type="entry name" value="Spore Coat Polysaccharide Biosynthesis Protein SpsA, Chain A"/>
    <property type="match status" value="1"/>
</dbReference>
<reference evidence="2 3" key="1">
    <citation type="submission" date="2019-01" db="EMBL/GenBank/DDBJ databases">
        <title>Draft Genome and Complete Hox-Cluster Characterization of the Sterlet Sturgeon (Acipenser ruthenus).</title>
        <authorList>
            <person name="Wei Q."/>
        </authorList>
    </citation>
    <scope>NUCLEOTIDE SEQUENCE [LARGE SCALE GENOMIC DNA]</scope>
    <source>
        <strain evidence="2">WHYD16114868_AA</strain>
        <tissue evidence="2">Blood</tissue>
    </source>
</reference>
<comment type="caution">
    <text evidence="2">The sequence shown here is derived from an EMBL/GenBank/DDBJ whole genome shotgun (WGS) entry which is preliminary data.</text>
</comment>
<keyword evidence="1" id="KW-1015">Disulfide bond</keyword>
<evidence type="ECO:0000313" key="2">
    <source>
        <dbReference type="EMBL" id="RXM28669.1"/>
    </source>
</evidence>
<dbReference type="PANTHER" id="PTHR11675:SF36">
    <property type="entry name" value="POLYPEPTIDE N-ACETYLGALACTOSAMINYLTRANSFERASE 15"/>
    <property type="match status" value="1"/>
</dbReference>